<dbReference type="RefSeq" id="WP_151107236.1">
    <property type="nucleotide sequence ID" value="NZ_WAEM01000003.1"/>
</dbReference>
<dbReference type="Proteomes" id="UP000490922">
    <property type="component" value="Unassembled WGS sequence"/>
</dbReference>
<keyword evidence="2" id="KW-1185">Reference proteome</keyword>
<reference evidence="1 2" key="1">
    <citation type="submission" date="2019-09" db="EMBL/GenBank/DDBJ databases">
        <title>Flavobacterium sp. nov., isolated from glacier ice.</title>
        <authorList>
            <person name="Liu Q."/>
        </authorList>
    </citation>
    <scope>NUCLEOTIDE SEQUENCE [LARGE SCALE GENOMIC DNA]</scope>
    <source>
        <strain evidence="1 2">NBRC 112527</strain>
    </source>
</reference>
<evidence type="ECO:0000313" key="2">
    <source>
        <dbReference type="Proteomes" id="UP000490922"/>
    </source>
</evidence>
<dbReference type="EMBL" id="WAEM01000003">
    <property type="protein sequence ID" value="KAB1156081.1"/>
    <property type="molecule type" value="Genomic_DNA"/>
</dbReference>
<gene>
    <name evidence="1" type="ORF">F6464_07725</name>
</gene>
<organism evidence="1 2">
    <name type="scientific">Flavobacterium luteum</name>
    <dbReference type="NCBI Taxonomy" id="2026654"/>
    <lineage>
        <taxon>Bacteria</taxon>
        <taxon>Pseudomonadati</taxon>
        <taxon>Bacteroidota</taxon>
        <taxon>Flavobacteriia</taxon>
        <taxon>Flavobacteriales</taxon>
        <taxon>Flavobacteriaceae</taxon>
        <taxon>Flavobacterium</taxon>
    </lineage>
</organism>
<name>A0A7J5AER1_9FLAO</name>
<sequence length="84" mass="9783">MTIKINNHIELLEFIKRDDINKHDALTIFEKALKVICIVFTDAITKEVLIEKSEMIKELENIIANPDYEPKPIIFFGKNPLDEI</sequence>
<dbReference type="AlphaFoldDB" id="A0A7J5AER1"/>
<proteinExistence type="predicted"/>
<comment type="caution">
    <text evidence="1">The sequence shown here is derived from an EMBL/GenBank/DDBJ whole genome shotgun (WGS) entry which is preliminary data.</text>
</comment>
<evidence type="ECO:0000313" key="1">
    <source>
        <dbReference type="EMBL" id="KAB1156081.1"/>
    </source>
</evidence>
<protein>
    <submittedName>
        <fullName evidence="1">Uncharacterized protein</fullName>
    </submittedName>
</protein>
<accession>A0A7J5AER1</accession>